<reference evidence="7 8" key="1">
    <citation type="submission" date="2019-06" db="EMBL/GenBank/DDBJ databases">
        <title>Sequencing the genomes of 1000 actinobacteria strains.</title>
        <authorList>
            <person name="Klenk H.-P."/>
        </authorList>
    </citation>
    <scope>NUCLEOTIDE SEQUENCE [LARGE SCALE GENOMIC DNA]</scope>
    <source>
        <strain evidence="7 8">DSM 103495</strain>
    </source>
</reference>
<feature type="binding site" evidence="4">
    <location>
        <position position="74"/>
    </location>
    <ligand>
        <name>substrate</name>
    </ligand>
</feature>
<evidence type="ECO:0000256" key="2">
    <source>
        <dbReference type="ARBA" id="ARBA00022723"/>
    </source>
</evidence>
<dbReference type="PIRSF" id="PIRSF015582">
    <property type="entry name" value="Cit_lyase_B"/>
    <property type="match status" value="1"/>
</dbReference>
<comment type="cofactor">
    <cofactor evidence="1">
        <name>Mg(2+)</name>
        <dbReference type="ChEBI" id="CHEBI:18420"/>
    </cofactor>
</comment>
<dbReference type="Pfam" id="PF03328">
    <property type="entry name" value="HpcH_HpaI"/>
    <property type="match status" value="1"/>
</dbReference>
<dbReference type="SUPFAM" id="SSF51621">
    <property type="entry name" value="Phosphoenolpyruvate/pyruvate domain"/>
    <property type="match status" value="1"/>
</dbReference>
<dbReference type="InterPro" id="IPR015813">
    <property type="entry name" value="Pyrv/PenolPyrv_kinase-like_dom"/>
</dbReference>
<dbReference type="PANTHER" id="PTHR32308:SF0">
    <property type="entry name" value="HPCH_HPAI ALDOLASE_CITRATE LYASE DOMAIN-CONTAINING PROTEIN"/>
    <property type="match status" value="1"/>
</dbReference>
<keyword evidence="3 5" id="KW-0460">Magnesium</keyword>
<dbReference type="Proteomes" id="UP000316331">
    <property type="component" value="Unassembled WGS sequence"/>
</dbReference>
<dbReference type="PANTHER" id="PTHR32308">
    <property type="entry name" value="LYASE BETA SUBUNIT, PUTATIVE (AFU_ORTHOLOGUE AFUA_4G13030)-RELATED"/>
    <property type="match status" value="1"/>
</dbReference>
<comment type="caution">
    <text evidence="7">The sequence shown here is derived from an EMBL/GenBank/DDBJ whole genome shotgun (WGS) entry which is preliminary data.</text>
</comment>
<organism evidence="7 8">
    <name type="scientific">Nocardia bhagyanarayanae</name>
    <dbReference type="NCBI Taxonomy" id="1215925"/>
    <lineage>
        <taxon>Bacteria</taxon>
        <taxon>Bacillati</taxon>
        <taxon>Actinomycetota</taxon>
        <taxon>Actinomycetes</taxon>
        <taxon>Mycobacteriales</taxon>
        <taxon>Nocardiaceae</taxon>
        <taxon>Nocardia</taxon>
    </lineage>
</organism>
<dbReference type="GO" id="GO:0016829">
    <property type="term" value="F:lyase activity"/>
    <property type="evidence" value="ECO:0007669"/>
    <property type="project" value="UniProtKB-KW"/>
</dbReference>
<dbReference type="RefSeq" id="WP_246124140.1">
    <property type="nucleotide sequence ID" value="NZ_VFPG01000001.1"/>
</dbReference>
<dbReference type="InterPro" id="IPR011206">
    <property type="entry name" value="Citrate_lyase_beta/mcl1/mcl2"/>
</dbReference>
<keyword evidence="7" id="KW-0456">Lyase</keyword>
<feature type="binding site" evidence="5">
    <location>
        <position position="152"/>
    </location>
    <ligand>
        <name>Mg(2+)</name>
        <dbReference type="ChEBI" id="CHEBI:18420"/>
    </ligand>
</feature>
<dbReference type="InterPro" id="IPR005000">
    <property type="entry name" value="Aldolase/citrate-lyase_domain"/>
</dbReference>
<evidence type="ECO:0000256" key="3">
    <source>
        <dbReference type="ARBA" id="ARBA00022842"/>
    </source>
</evidence>
<gene>
    <name evidence="7" type="ORF">FB390_4301</name>
</gene>
<keyword evidence="8" id="KW-1185">Reference proteome</keyword>
<evidence type="ECO:0000256" key="4">
    <source>
        <dbReference type="PIRSR" id="PIRSR015582-1"/>
    </source>
</evidence>
<evidence type="ECO:0000313" key="8">
    <source>
        <dbReference type="Proteomes" id="UP000316331"/>
    </source>
</evidence>
<dbReference type="InterPro" id="IPR040442">
    <property type="entry name" value="Pyrv_kinase-like_dom_sf"/>
</dbReference>
<dbReference type="AlphaFoldDB" id="A0A543FFF9"/>
<evidence type="ECO:0000256" key="5">
    <source>
        <dbReference type="PIRSR" id="PIRSR015582-2"/>
    </source>
</evidence>
<sequence>MRTRIETDLVARVRAAATLLFVPADRPERFAKAAAANPDLVVLDLEDAVAPGAKQAAREHAVAWISAGNECAVRINAAGTPWHADDLDALTTLRCALMLPKAEIEVIDGVVAALAAGRSGRAGALDTTPDRTVGDSDAVADSAHAPLIALVETPAGVLHSAEIAATPGVDRLAIGTFDLAAEIGVDPTDREALAGSRLALVLASAAAGLPRPIDGVTGVVDDADLVEDDARYGKRLGFTGKLCIHPRQLHPVATAFRPTDAEQAWARKIFAAITDTSGVVVVDGAMVDKPVLERARRILAQLDATTDSEEQP</sequence>
<dbReference type="GO" id="GO:0006107">
    <property type="term" value="P:oxaloacetate metabolic process"/>
    <property type="evidence" value="ECO:0007669"/>
    <property type="project" value="TreeGrafter"/>
</dbReference>
<evidence type="ECO:0000256" key="1">
    <source>
        <dbReference type="ARBA" id="ARBA00001946"/>
    </source>
</evidence>
<evidence type="ECO:0000313" key="7">
    <source>
        <dbReference type="EMBL" id="TQM32608.1"/>
    </source>
</evidence>
<keyword evidence="2 5" id="KW-0479">Metal-binding</keyword>
<protein>
    <submittedName>
        <fullName evidence="7">Citrate lyase subunit beta/citryl-CoA lyase</fullName>
    </submittedName>
</protein>
<name>A0A543FFF9_9NOCA</name>
<feature type="binding site" evidence="5">
    <location>
        <position position="178"/>
    </location>
    <ligand>
        <name>Mg(2+)</name>
        <dbReference type="ChEBI" id="CHEBI:18420"/>
    </ligand>
</feature>
<dbReference type="EMBL" id="VFPG01000001">
    <property type="protein sequence ID" value="TQM32608.1"/>
    <property type="molecule type" value="Genomic_DNA"/>
</dbReference>
<feature type="domain" description="HpcH/HpaI aldolase/citrate lyase" evidence="6">
    <location>
        <begin position="18"/>
        <end position="246"/>
    </location>
</feature>
<feature type="binding site" evidence="4">
    <location>
        <position position="152"/>
    </location>
    <ligand>
        <name>substrate</name>
    </ligand>
</feature>
<proteinExistence type="predicted"/>
<dbReference type="GO" id="GO:0000287">
    <property type="term" value="F:magnesium ion binding"/>
    <property type="evidence" value="ECO:0007669"/>
    <property type="project" value="TreeGrafter"/>
</dbReference>
<accession>A0A543FFF9</accession>
<evidence type="ECO:0000259" key="6">
    <source>
        <dbReference type="Pfam" id="PF03328"/>
    </source>
</evidence>
<dbReference type="Gene3D" id="3.20.20.60">
    <property type="entry name" value="Phosphoenolpyruvate-binding domains"/>
    <property type="match status" value="1"/>
</dbReference>